<protein>
    <submittedName>
        <fullName evidence="1">Uncharacterized protein</fullName>
    </submittedName>
</protein>
<dbReference type="AlphaFoldDB" id="B4W457"/>
<name>B4W457_9CYAN</name>
<accession>B4W457</accession>
<reference evidence="1 2" key="1">
    <citation type="submission" date="2008-07" db="EMBL/GenBank/DDBJ databases">
        <authorList>
            <person name="Tandeau de Marsac N."/>
            <person name="Ferriera S."/>
            <person name="Johnson J."/>
            <person name="Kravitz S."/>
            <person name="Beeson K."/>
            <person name="Sutton G."/>
            <person name="Rogers Y.-H."/>
            <person name="Friedman R."/>
            <person name="Frazier M."/>
            <person name="Venter J.C."/>
        </authorList>
    </citation>
    <scope>NUCLEOTIDE SEQUENCE [LARGE SCALE GENOMIC DNA]</scope>
    <source>
        <strain evidence="1 2">PCC 7420</strain>
    </source>
</reference>
<organism evidence="1 2">
    <name type="scientific">Coleofasciculus chthonoplastes PCC 7420</name>
    <dbReference type="NCBI Taxonomy" id="118168"/>
    <lineage>
        <taxon>Bacteria</taxon>
        <taxon>Bacillati</taxon>
        <taxon>Cyanobacteriota</taxon>
        <taxon>Cyanophyceae</taxon>
        <taxon>Coleofasciculales</taxon>
        <taxon>Coleofasciculaceae</taxon>
        <taxon>Coleofasciculus</taxon>
    </lineage>
</organism>
<proteinExistence type="predicted"/>
<sequence>MAGVDVQPEAISSVSRVVLSIPLMSQFRASMAVRMLPDGIEVYLV</sequence>
<gene>
    <name evidence="1" type="ORF">MC7420_6620</name>
</gene>
<evidence type="ECO:0000313" key="1">
    <source>
        <dbReference type="EMBL" id="EDX71020.1"/>
    </source>
</evidence>
<keyword evidence="2" id="KW-1185">Reference proteome</keyword>
<evidence type="ECO:0000313" key="2">
    <source>
        <dbReference type="Proteomes" id="UP000003835"/>
    </source>
</evidence>
<dbReference type="EMBL" id="DS989877">
    <property type="protein sequence ID" value="EDX71020.1"/>
    <property type="molecule type" value="Genomic_DNA"/>
</dbReference>
<dbReference type="STRING" id="118168.MC7420_6620"/>
<dbReference type="Proteomes" id="UP000003835">
    <property type="component" value="Unassembled WGS sequence"/>
</dbReference>
<dbReference type="HOGENOM" id="CLU_3198454_0_0_3"/>